<feature type="domain" description="KAP NTPase" evidence="1">
    <location>
        <begin position="19"/>
        <end position="293"/>
    </location>
</feature>
<dbReference type="RefSeq" id="WP_003459162.1">
    <property type="nucleotide sequence ID" value="NZ_CATNWT010000001.1"/>
</dbReference>
<sequence>MSIKCDNAIRSKEEDLLGRKRFATNIAKNVIAYEMDESLTIGLIGKWESGKSSVINMIKEEIGEKEKNIEFIDFNPWCFSGNNKLIEDFFGLLITNLGIDSNNKLNELGEKLNLYALAMKPFTFVPKVNKFFDLLVKLFSSGGKFIDEYCKQNKGDINKLKENINTELKAYNKKIVITIDDIDRLEDDEIKEIFRLVRAVGDFNNIIYLLAFDDEKVCKVFSSGPDYIDKIINIPIYIPEVSKKIINEYFLKKLNENFELDNSNWNYWQVIYKEVLENKFDNFRDINRFLNVLIFNKKGILTEVNIVDYIIITFLKLFDKDVYLFIKNNKNLLLREDFEKNIRQFIEAEVKSEKRVLEINNLITNMFRKAVNKHLRAINRSAYFNTYFEEILMDEVYSSNELKSYKNINSKNELIIYLQDIDKKELLKMFNNMEEIIQILGKEQKYFFEEVLREKIVLLNKERKNNFSIKNDQAIAFGELKKLLNELDDYERVFKSIDIEGEDYDALALMDYIAFIKNKFGKEFDEKTLNNIKKYIYTIKYEENMYNLFKNLKDIGIDVEEYIKNIISNDEGLIVYLKSTEEVISYGSYPVEFDKKGEPIREEYYDEMGIILENITDFISYDYVKERVDNLNEIFKDNNKNLIRKFKYYSKRADVYKHLYGEGIEEVD</sequence>
<dbReference type="Gene3D" id="3.40.50.300">
    <property type="entry name" value="P-loop containing nucleotide triphosphate hydrolases"/>
    <property type="match status" value="1"/>
</dbReference>
<protein>
    <submittedName>
        <fullName evidence="2">NTPase KAP</fullName>
    </submittedName>
</protein>
<gene>
    <name evidence="2" type="ORF">G6Z34_07910</name>
</gene>
<organism evidence="2 3">
    <name type="scientific">Clostridium perfringens</name>
    <dbReference type="NCBI Taxonomy" id="1502"/>
    <lineage>
        <taxon>Bacteria</taxon>
        <taxon>Bacillati</taxon>
        <taxon>Bacillota</taxon>
        <taxon>Clostridia</taxon>
        <taxon>Eubacteriales</taxon>
        <taxon>Clostridiaceae</taxon>
        <taxon>Clostridium</taxon>
    </lineage>
</organism>
<reference evidence="2 3" key="1">
    <citation type="submission" date="2020-02" db="EMBL/GenBank/DDBJ databases">
        <title>Genomic Insights into the Phylogeny and Genetic Plasticity of the Human and Animal Enteric Pathogen Clostridium perfringens.</title>
        <authorList>
            <person name="Feng Y."/>
            <person name="Hu Y."/>
        </authorList>
    </citation>
    <scope>NUCLEOTIDE SEQUENCE [LARGE SCALE GENOMIC DNA]</scope>
    <source>
        <strain evidence="2 3">CP-40</strain>
    </source>
</reference>
<dbReference type="Pfam" id="PF07693">
    <property type="entry name" value="KAP_NTPase"/>
    <property type="match status" value="1"/>
</dbReference>
<evidence type="ECO:0000313" key="3">
    <source>
        <dbReference type="Proteomes" id="UP000481454"/>
    </source>
</evidence>
<accession>A0AAP7BVD1</accession>
<dbReference type="PANTHER" id="PTHR22674">
    <property type="entry name" value="NTPASE, KAP FAMILY P-LOOP DOMAIN-CONTAINING 1"/>
    <property type="match status" value="1"/>
</dbReference>
<name>A0AAP7BVD1_CLOPF</name>
<proteinExistence type="predicted"/>
<dbReference type="InterPro" id="IPR052754">
    <property type="entry name" value="NTPase_KAP_P-loop"/>
</dbReference>
<comment type="caution">
    <text evidence="2">The sequence shown here is derived from an EMBL/GenBank/DDBJ whole genome shotgun (WGS) entry which is preliminary data.</text>
</comment>
<dbReference type="SUPFAM" id="SSF52540">
    <property type="entry name" value="P-loop containing nucleoside triphosphate hydrolases"/>
    <property type="match status" value="1"/>
</dbReference>
<dbReference type="AlphaFoldDB" id="A0AAP7BVD1"/>
<dbReference type="InterPro" id="IPR027417">
    <property type="entry name" value="P-loop_NTPase"/>
</dbReference>
<dbReference type="Proteomes" id="UP000481454">
    <property type="component" value="Unassembled WGS sequence"/>
</dbReference>
<dbReference type="PANTHER" id="PTHR22674:SF6">
    <property type="entry name" value="NTPASE KAP FAMILY P-LOOP DOMAIN-CONTAINING PROTEIN 1"/>
    <property type="match status" value="1"/>
</dbReference>
<evidence type="ECO:0000259" key="1">
    <source>
        <dbReference type="Pfam" id="PF07693"/>
    </source>
</evidence>
<dbReference type="EMBL" id="JAALLZ010000002">
    <property type="protein sequence ID" value="NGU30035.1"/>
    <property type="molecule type" value="Genomic_DNA"/>
</dbReference>
<evidence type="ECO:0000313" key="2">
    <source>
        <dbReference type="EMBL" id="NGU30035.1"/>
    </source>
</evidence>
<dbReference type="InterPro" id="IPR011646">
    <property type="entry name" value="KAP_P-loop"/>
</dbReference>